<name>A0A3N1CQD6_9ACTN</name>
<accession>A0A3N1CQD6</accession>
<sequence>MGLELRPVADLRTFAELFRSAKSELLHLELRDVYAVDYEDAVWRAWADGGRPRRLPRDEDAYWDLTAETTARGVRMRRARIVSTPVGEYHRFLHAWGYRNLECGEDVRWLPRDQATDLRLPGNDLWMVDSTRVMFNLFDGDGRPKASQLSDDAALVKFCAEAFEAVWERAVDHADFAL</sequence>
<dbReference type="Proteomes" id="UP000272400">
    <property type="component" value="Unassembled WGS sequence"/>
</dbReference>
<reference evidence="2 3" key="1">
    <citation type="submission" date="2018-11" db="EMBL/GenBank/DDBJ databases">
        <title>Sequencing the genomes of 1000 actinobacteria strains.</title>
        <authorList>
            <person name="Klenk H.-P."/>
        </authorList>
    </citation>
    <scope>NUCLEOTIDE SEQUENCE [LARGE SCALE GENOMIC DNA]</scope>
    <source>
        <strain evidence="2 3">DSM 44254</strain>
    </source>
</reference>
<gene>
    <name evidence="2" type="ORF">EDD29_0425</name>
</gene>
<dbReference type="Pfam" id="PF21806">
    <property type="entry name" value="DUF6879"/>
    <property type="match status" value="1"/>
</dbReference>
<dbReference type="EMBL" id="RJKE01000001">
    <property type="protein sequence ID" value="ROO82938.1"/>
    <property type="molecule type" value="Genomic_DNA"/>
</dbReference>
<evidence type="ECO:0000313" key="2">
    <source>
        <dbReference type="EMBL" id="ROO82938.1"/>
    </source>
</evidence>
<protein>
    <recommendedName>
        <fullName evidence="1">DUF6879 domain-containing protein</fullName>
    </recommendedName>
</protein>
<organism evidence="2 3">
    <name type="scientific">Actinocorallia herbida</name>
    <dbReference type="NCBI Taxonomy" id="58109"/>
    <lineage>
        <taxon>Bacteria</taxon>
        <taxon>Bacillati</taxon>
        <taxon>Actinomycetota</taxon>
        <taxon>Actinomycetes</taxon>
        <taxon>Streptosporangiales</taxon>
        <taxon>Thermomonosporaceae</taxon>
        <taxon>Actinocorallia</taxon>
    </lineage>
</organism>
<keyword evidence="3" id="KW-1185">Reference proteome</keyword>
<dbReference type="RefSeq" id="WP_211359522.1">
    <property type="nucleotide sequence ID" value="NZ_RJKE01000001.1"/>
</dbReference>
<feature type="domain" description="DUF6879" evidence="1">
    <location>
        <begin position="13"/>
        <end position="177"/>
    </location>
</feature>
<proteinExistence type="predicted"/>
<dbReference type="InterPro" id="IPR049244">
    <property type="entry name" value="DUF6879"/>
</dbReference>
<evidence type="ECO:0000259" key="1">
    <source>
        <dbReference type="Pfam" id="PF21806"/>
    </source>
</evidence>
<evidence type="ECO:0000313" key="3">
    <source>
        <dbReference type="Proteomes" id="UP000272400"/>
    </source>
</evidence>
<comment type="caution">
    <text evidence="2">The sequence shown here is derived from an EMBL/GenBank/DDBJ whole genome shotgun (WGS) entry which is preliminary data.</text>
</comment>
<dbReference type="AlphaFoldDB" id="A0A3N1CQD6"/>